<proteinExistence type="predicted"/>
<gene>
    <name evidence="2" type="ORF">MM415A00178_0019</name>
    <name evidence="1" type="ORF">MM415B00368_0019</name>
</gene>
<dbReference type="Pfam" id="PF05866">
    <property type="entry name" value="RusA"/>
    <property type="match status" value="1"/>
</dbReference>
<accession>A0A6M3KRF0</accession>
<dbReference type="GO" id="GO:0006310">
    <property type="term" value="P:DNA recombination"/>
    <property type="evidence" value="ECO:0007669"/>
    <property type="project" value="InterPro"/>
</dbReference>
<dbReference type="Gene3D" id="3.30.1330.70">
    <property type="entry name" value="Holliday junction resolvase RusA"/>
    <property type="match status" value="1"/>
</dbReference>
<dbReference type="AlphaFoldDB" id="A0A6M3KRF0"/>
<name>A0A6M3KRF0_9ZZZZ</name>
<evidence type="ECO:0000313" key="2">
    <source>
        <dbReference type="EMBL" id="QJA84609.1"/>
    </source>
</evidence>
<dbReference type="EMBL" id="MT141547">
    <property type="protein sequence ID" value="QJA65984.1"/>
    <property type="molecule type" value="Genomic_DNA"/>
</dbReference>
<dbReference type="InterPro" id="IPR008822">
    <property type="entry name" value="Endonuclease_RusA-like"/>
</dbReference>
<dbReference type="EMBL" id="MT142532">
    <property type="protein sequence ID" value="QJA84609.1"/>
    <property type="molecule type" value="Genomic_DNA"/>
</dbReference>
<sequence>MSIDITITADLPPKGKGRPRVAIQCGHAHAYTPEPTRRWEAQLAALASTQLPSTAIDGPVRVDILAIEARPQRLLKRWARPRPDGHGDGTWAQPMGLLWRPTRPDADNVRKSVLDALCSFWRDDSQVVRGETLSLYAEVDGRARVVVRIRDDVGDPVDAVAALGMLGR</sequence>
<protein>
    <submittedName>
        <fullName evidence="2">Putative endodeoxyribonuclease</fullName>
    </submittedName>
</protein>
<dbReference type="InterPro" id="IPR036614">
    <property type="entry name" value="RusA-like_sf"/>
</dbReference>
<reference evidence="2" key="1">
    <citation type="submission" date="2020-03" db="EMBL/GenBank/DDBJ databases">
        <title>The deep terrestrial virosphere.</title>
        <authorList>
            <person name="Holmfeldt K."/>
            <person name="Nilsson E."/>
            <person name="Simone D."/>
            <person name="Lopez-Fernandez M."/>
            <person name="Wu X."/>
            <person name="de Brujin I."/>
            <person name="Lundin D."/>
            <person name="Andersson A."/>
            <person name="Bertilsson S."/>
            <person name="Dopson M."/>
        </authorList>
    </citation>
    <scope>NUCLEOTIDE SEQUENCE</scope>
    <source>
        <strain evidence="2">MM415A00178</strain>
        <strain evidence="1">MM415B00368</strain>
    </source>
</reference>
<dbReference type="SUPFAM" id="SSF103084">
    <property type="entry name" value="Holliday junction resolvase RusA"/>
    <property type="match status" value="1"/>
</dbReference>
<dbReference type="GO" id="GO:0006281">
    <property type="term" value="P:DNA repair"/>
    <property type="evidence" value="ECO:0007669"/>
    <property type="project" value="InterPro"/>
</dbReference>
<organism evidence="2">
    <name type="scientific">viral metagenome</name>
    <dbReference type="NCBI Taxonomy" id="1070528"/>
    <lineage>
        <taxon>unclassified sequences</taxon>
        <taxon>metagenomes</taxon>
        <taxon>organismal metagenomes</taxon>
    </lineage>
</organism>
<evidence type="ECO:0000313" key="1">
    <source>
        <dbReference type="EMBL" id="QJA65984.1"/>
    </source>
</evidence>
<dbReference type="GO" id="GO:0000287">
    <property type="term" value="F:magnesium ion binding"/>
    <property type="evidence" value="ECO:0007669"/>
    <property type="project" value="InterPro"/>
</dbReference>